<dbReference type="Proteomes" id="UP000053237">
    <property type="component" value="Unassembled WGS sequence"/>
</dbReference>
<name>A0A024FT35_9STRA</name>
<dbReference type="AlphaFoldDB" id="A0A024FT35"/>
<gene>
    <name evidence="2" type="ORF">BN9_066420</name>
</gene>
<keyword evidence="3" id="KW-1185">Reference proteome</keyword>
<feature type="transmembrane region" description="Helical" evidence="1">
    <location>
        <begin position="144"/>
        <end position="165"/>
    </location>
</feature>
<evidence type="ECO:0000256" key="1">
    <source>
        <dbReference type="SAM" id="Phobius"/>
    </source>
</evidence>
<sequence length="192" mass="21407">MICLSSLAFVVGPSEMIAFDRFLPNHIPCSDGGHPHFCDTECLVESIHLRIDLQLGLDERVQFWFYCQCYDHTSTDRSLALLHSSISYSMGLLFLLDSLAISAASLCTTLRHPHGYRTKIRHVGGDICHCFAFRVSTSSLLVSTIYDFVATFCCFLPVYIIVLVVPGVEDFHVGSEEGRSDIIFVASQLAFC</sequence>
<accession>A0A024FT35</accession>
<proteinExistence type="predicted"/>
<comment type="caution">
    <text evidence="2">The sequence shown here is derived from an EMBL/GenBank/DDBJ whole genome shotgun (WGS) entry which is preliminary data.</text>
</comment>
<evidence type="ECO:0000313" key="3">
    <source>
        <dbReference type="Proteomes" id="UP000053237"/>
    </source>
</evidence>
<organism evidence="2 3">
    <name type="scientific">Albugo candida</name>
    <dbReference type="NCBI Taxonomy" id="65357"/>
    <lineage>
        <taxon>Eukaryota</taxon>
        <taxon>Sar</taxon>
        <taxon>Stramenopiles</taxon>
        <taxon>Oomycota</taxon>
        <taxon>Peronosporomycetes</taxon>
        <taxon>Albuginales</taxon>
        <taxon>Albuginaceae</taxon>
        <taxon>Albugo</taxon>
    </lineage>
</organism>
<dbReference type="InParanoid" id="A0A024FT35"/>
<evidence type="ECO:0000313" key="2">
    <source>
        <dbReference type="EMBL" id="CCI10146.1"/>
    </source>
</evidence>
<protein>
    <submittedName>
        <fullName evidence="2">Uncharacterized protein</fullName>
    </submittedName>
</protein>
<feature type="transmembrane region" description="Helical" evidence="1">
    <location>
        <begin position="86"/>
        <end position="110"/>
    </location>
</feature>
<keyword evidence="1" id="KW-1133">Transmembrane helix</keyword>
<keyword evidence="1" id="KW-0812">Transmembrane</keyword>
<dbReference type="EMBL" id="CAIX01000106">
    <property type="protein sequence ID" value="CCI10146.1"/>
    <property type="molecule type" value="Genomic_DNA"/>
</dbReference>
<keyword evidence="1" id="KW-0472">Membrane</keyword>
<reference evidence="2 3" key="1">
    <citation type="submission" date="2012-05" db="EMBL/GenBank/DDBJ databases">
        <title>Recombination and specialization in a pathogen metapopulation.</title>
        <authorList>
            <person name="Gardiner A."/>
            <person name="Kemen E."/>
            <person name="Schultz-Larsen T."/>
            <person name="MacLean D."/>
            <person name="Van Oosterhout C."/>
            <person name="Jones J.D.G."/>
        </authorList>
    </citation>
    <scope>NUCLEOTIDE SEQUENCE [LARGE SCALE GENOMIC DNA]</scope>
    <source>
        <strain evidence="2 3">Ac Nc2</strain>
    </source>
</reference>